<dbReference type="AlphaFoldDB" id="A0A0F7ZJQ5"/>
<feature type="domain" description="Aminoglycoside phosphotransferase" evidence="2">
    <location>
        <begin position="160"/>
        <end position="344"/>
    </location>
</feature>
<name>A0A0F7ZJQ5_9HYPO</name>
<evidence type="ECO:0000259" key="2">
    <source>
        <dbReference type="Pfam" id="PF01636"/>
    </source>
</evidence>
<dbReference type="EMBL" id="KQ030673">
    <property type="protein sequence ID" value="KJZ69840.1"/>
    <property type="molecule type" value="Genomic_DNA"/>
</dbReference>
<organism evidence="3 4">
    <name type="scientific">Hirsutella minnesotensis 3608</name>
    <dbReference type="NCBI Taxonomy" id="1043627"/>
    <lineage>
        <taxon>Eukaryota</taxon>
        <taxon>Fungi</taxon>
        <taxon>Dikarya</taxon>
        <taxon>Ascomycota</taxon>
        <taxon>Pezizomycotina</taxon>
        <taxon>Sordariomycetes</taxon>
        <taxon>Hypocreomycetidae</taxon>
        <taxon>Hypocreales</taxon>
        <taxon>Ophiocordycipitaceae</taxon>
        <taxon>Hirsutella</taxon>
    </lineage>
</organism>
<dbReference type="OrthoDB" id="5404599at2759"/>
<sequence>MGFEDNANLPGQPSKTRVNKANRKTVAARYNVKVMRGLEEALLNDPEADITTALSSTYSQRLQSFKQSASTSSKRRVKPPLFDNDIRSRLNENDTVNIIFPPSAEVEALLHGYDSLAAAIVGILDNSEVLYESAWAASVMVFRINENIVVKAGHAAYSITEHRTLTFLQEHLAGFPAPKPHGLIRLGVHCFLFTSYIAGINLEKAWPQLDCSQKQDISHQLDVLLSELRTLPVPENASIGDVAGGGCRDLRRSQRVSTEPITSVRSFEDFIFSGSNTSSPLYIGLLRDLMPQSTKIVLTHGDLRPANIMLRTERDGVWSVAAIIDWESSGFYPEYWEAVKATNLLTPRDYFDWYKYIPPSIAPRQYPIQWLVDRLWDRNAANG</sequence>
<evidence type="ECO:0000313" key="3">
    <source>
        <dbReference type="EMBL" id="KJZ69840.1"/>
    </source>
</evidence>
<feature type="region of interest" description="Disordered" evidence="1">
    <location>
        <begin position="1"/>
        <end position="22"/>
    </location>
</feature>
<dbReference type="PANTHER" id="PTHR21310:SF58">
    <property type="entry name" value="AMINOGLYCOSIDE PHOSPHOTRANSFERASE DOMAIN-CONTAINING PROTEIN"/>
    <property type="match status" value="1"/>
</dbReference>
<accession>A0A0F7ZJQ5</accession>
<dbReference type="CDD" id="cd05120">
    <property type="entry name" value="APH_ChoK_like"/>
    <property type="match status" value="1"/>
</dbReference>
<gene>
    <name evidence="3" type="ORF">HIM_10768</name>
</gene>
<proteinExistence type="predicted"/>
<dbReference type="Proteomes" id="UP000054481">
    <property type="component" value="Unassembled WGS sequence"/>
</dbReference>
<dbReference type="InterPro" id="IPR002575">
    <property type="entry name" value="Aminoglycoside_PTrfase"/>
</dbReference>
<evidence type="ECO:0000313" key="4">
    <source>
        <dbReference type="Proteomes" id="UP000054481"/>
    </source>
</evidence>
<dbReference type="Pfam" id="PF01636">
    <property type="entry name" value="APH"/>
    <property type="match status" value="1"/>
</dbReference>
<dbReference type="Gene3D" id="3.90.1200.10">
    <property type="match status" value="1"/>
</dbReference>
<dbReference type="SUPFAM" id="SSF56112">
    <property type="entry name" value="Protein kinase-like (PK-like)"/>
    <property type="match status" value="1"/>
</dbReference>
<dbReference type="PANTHER" id="PTHR21310">
    <property type="entry name" value="AMINOGLYCOSIDE PHOSPHOTRANSFERASE-RELATED-RELATED"/>
    <property type="match status" value="1"/>
</dbReference>
<dbReference type="InterPro" id="IPR011009">
    <property type="entry name" value="Kinase-like_dom_sf"/>
</dbReference>
<protein>
    <recommendedName>
        <fullName evidence="2">Aminoglycoside phosphotransferase domain-containing protein</fullName>
    </recommendedName>
</protein>
<reference evidence="3 4" key="1">
    <citation type="journal article" date="2014" name="Genome Biol. Evol.">
        <title>Comparative genomics and transcriptomics analyses reveal divergent lifestyle features of nematode endoparasitic fungus Hirsutella minnesotensis.</title>
        <authorList>
            <person name="Lai Y."/>
            <person name="Liu K."/>
            <person name="Zhang X."/>
            <person name="Zhang X."/>
            <person name="Li K."/>
            <person name="Wang N."/>
            <person name="Shu C."/>
            <person name="Wu Y."/>
            <person name="Wang C."/>
            <person name="Bushley K.E."/>
            <person name="Xiang M."/>
            <person name="Liu X."/>
        </authorList>
    </citation>
    <scope>NUCLEOTIDE SEQUENCE [LARGE SCALE GENOMIC DNA]</scope>
    <source>
        <strain evidence="3 4">3608</strain>
    </source>
</reference>
<keyword evidence="4" id="KW-1185">Reference proteome</keyword>
<evidence type="ECO:0000256" key="1">
    <source>
        <dbReference type="SAM" id="MobiDB-lite"/>
    </source>
</evidence>
<dbReference type="InterPro" id="IPR051678">
    <property type="entry name" value="AGP_Transferase"/>
</dbReference>